<dbReference type="AlphaFoldDB" id="A0AAW6U9G4"/>
<dbReference type="InterPro" id="IPR004358">
    <property type="entry name" value="Sig_transdc_His_kin-like_C"/>
</dbReference>
<accession>A0AAW6U9G4</accession>
<evidence type="ECO:0000256" key="2">
    <source>
        <dbReference type="ARBA" id="ARBA00012438"/>
    </source>
</evidence>
<evidence type="ECO:0000256" key="1">
    <source>
        <dbReference type="ARBA" id="ARBA00000085"/>
    </source>
</evidence>
<protein>
    <recommendedName>
        <fullName evidence="2">histidine kinase</fullName>
        <ecNumber evidence="2">2.7.13.3</ecNumber>
    </recommendedName>
</protein>
<dbReference type="RefSeq" id="WP_282839131.1">
    <property type="nucleotide sequence ID" value="NZ_JASCXW010000009.1"/>
</dbReference>
<name>A0AAW6U9G4_9MOLU</name>
<dbReference type="PROSITE" id="PS50109">
    <property type="entry name" value="HIS_KIN"/>
    <property type="match status" value="1"/>
</dbReference>
<evidence type="ECO:0000256" key="8">
    <source>
        <dbReference type="ARBA" id="ARBA00023012"/>
    </source>
</evidence>
<dbReference type="EMBL" id="JASCXW010000009">
    <property type="protein sequence ID" value="MDI6452711.1"/>
    <property type="molecule type" value="Genomic_DNA"/>
</dbReference>
<keyword evidence="6" id="KW-0418">Kinase</keyword>
<dbReference type="Gene3D" id="3.30.565.10">
    <property type="entry name" value="Histidine kinase-like ATPase, C-terminal domain"/>
    <property type="match status" value="1"/>
</dbReference>
<sequence length="183" mass="20821">MSILIMDDLATYLLDIVQNSIQAKASMIQLSVVEEDELKIKVIDNGIGMSDTVLAQVTSPFYTTRTTRRVGLGLPLIKMLCEQTDGDFRLESTEGLGTSLYLMMHHHHLDMPPIGNLGEMIYTISIHQDVSEFIFTYESRQNKYTYQLSEIKRIFGQTLTTYSIMQGLIDHINQEIELRRGGL</sequence>
<keyword evidence="8" id="KW-0902">Two-component regulatory system</keyword>
<reference evidence="10" key="1">
    <citation type="submission" date="2023-05" db="EMBL/GenBank/DDBJ databases">
        <title>Mariniplasma microaerophilum sp. nov., a novel anaerobic mollicute isolated from terrestrial mud volcano, Taman Peninsula, Russia.</title>
        <authorList>
            <person name="Khomyakova M.A."/>
            <person name="Merkel A.Y."/>
            <person name="Slobodkin A.I."/>
        </authorList>
    </citation>
    <scope>NUCLEOTIDE SEQUENCE</scope>
    <source>
        <strain evidence="10">M4Ah</strain>
    </source>
</reference>
<dbReference type="Pfam" id="PF02518">
    <property type="entry name" value="HATPase_c"/>
    <property type="match status" value="1"/>
</dbReference>
<evidence type="ECO:0000313" key="11">
    <source>
        <dbReference type="Proteomes" id="UP001431532"/>
    </source>
</evidence>
<dbReference type="Proteomes" id="UP001431532">
    <property type="component" value="Unassembled WGS sequence"/>
</dbReference>
<dbReference type="GO" id="GO:0000160">
    <property type="term" value="P:phosphorelay signal transduction system"/>
    <property type="evidence" value="ECO:0007669"/>
    <property type="project" value="UniProtKB-KW"/>
</dbReference>
<comment type="catalytic activity">
    <reaction evidence="1">
        <text>ATP + protein L-histidine = ADP + protein N-phospho-L-histidine.</text>
        <dbReference type="EC" id="2.7.13.3"/>
    </reaction>
</comment>
<keyword evidence="11" id="KW-1185">Reference proteome</keyword>
<evidence type="ECO:0000259" key="9">
    <source>
        <dbReference type="PROSITE" id="PS50109"/>
    </source>
</evidence>
<dbReference type="InterPro" id="IPR036890">
    <property type="entry name" value="HATPase_C_sf"/>
</dbReference>
<keyword evidence="7 10" id="KW-0067">ATP-binding</keyword>
<dbReference type="GO" id="GO:0005524">
    <property type="term" value="F:ATP binding"/>
    <property type="evidence" value="ECO:0007669"/>
    <property type="project" value="UniProtKB-KW"/>
</dbReference>
<dbReference type="PRINTS" id="PR00344">
    <property type="entry name" value="BCTRLSENSOR"/>
</dbReference>
<keyword evidence="4" id="KW-0808">Transferase</keyword>
<dbReference type="CDD" id="cd00075">
    <property type="entry name" value="HATPase"/>
    <property type="match status" value="1"/>
</dbReference>
<dbReference type="PANTHER" id="PTHR43065:SF10">
    <property type="entry name" value="PEROXIDE STRESS-ACTIVATED HISTIDINE KINASE MAK3"/>
    <property type="match status" value="1"/>
</dbReference>
<dbReference type="PANTHER" id="PTHR43065">
    <property type="entry name" value="SENSOR HISTIDINE KINASE"/>
    <property type="match status" value="1"/>
</dbReference>
<keyword evidence="3" id="KW-0597">Phosphoprotein</keyword>
<organism evidence="10 11">
    <name type="scientific">Peloplasma aerotolerans</name>
    <dbReference type="NCBI Taxonomy" id="3044389"/>
    <lineage>
        <taxon>Bacteria</taxon>
        <taxon>Bacillati</taxon>
        <taxon>Mycoplasmatota</taxon>
        <taxon>Mollicutes</taxon>
        <taxon>Acholeplasmatales</taxon>
        <taxon>Acholeplasmataceae</taxon>
        <taxon>Peloplasma</taxon>
    </lineage>
</organism>
<evidence type="ECO:0000256" key="3">
    <source>
        <dbReference type="ARBA" id="ARBA00022553"/>
    </source>
</evidence>
<evidence type="ECO:0000256" key="7">
    <source>
        <dbReference type="ARBA" id="ARBA00022840"/>
    </source>
</evidence>
<evidence type="ECO:0000256" key="4">
    <source>
        <dbReference type="ARBA" id="ARBA00022679"/>
    </source>
</evidence>
<evidence type="ECO:0000256" key="6">
    <source>
        <dbReference type="ARBA" id="ARBA00022777"/>
    </source>
</evidence>
<gene>
    <name evidence="10" type="ORF">QJ521_03945</name>
</gene>
<dbReference type="InterPro" id="IPR003594">
    <property type="entry name" value="HATPase_dom"/>
</dbReference>
<evidence type="ECO:0000256" key="5">
    <source>
        <dbReference type="ARBA" id="ARBA00022741"/>
    </source>
</evidence>
<evidence type="ECO:0000313" key="10">
    <source>
        <dbReference type="EMBL" id="MDI6452711.1"/>
    </source>
</evidence>
<dbReference type="SUPFAM" id="SSF55874">
    <property type="entry name" value="ATPase domain of HSP90 chaperone/DNA topoisomerase II/histidine kinase"/>
    <property type="match status" value="1"/>
</dbReference>
<dbReference type="SMART" id="SM00387">
    <property type="entry name" value="HATPase_c"/>
    <property type="match status" value="1"/>
</dbReference>
<dbReference type="EC" id="2.7.13.3" evidence="2"/>
<proteinExistence type="predicted"/>
<dbReference type="InterPro" id="IPR005467">
    <property type="entry name" value="His_kinase_dom"/>
</dbReference>
<dbReference type="GO" id="GO:0004673">
    <property type="term" value="F:protein histidine kinase activity"/>
    <property type="evidence" value="ECO:0007669"/>
    <property type="project" value="UniProtKB-EC"/>
</dbReference>
<comment type="caution">
    <text evidence="10">The sequence shown here is derived from an EMBL/GenBank/DDBJ whole genome shotgun (WGS) entry which is preliminary data.</text>
</comment>
<feature type="domain" description="Histidine kinase" evidence="9">
    <location>
        <begin position="9"/>
        <end position="108"/>
    </location>
</feature>
<keyword evidence="5" id="KW-0547">Nucleotide-binding</keyword>